<organism evidence="1 2">
    <name type="scientific">Alternaria gaisen</name>
    <dbReference type="NCBI Taxonomy" id="167740"/>
    <lineage>
        <taxon>Eukaryota</taxon>
        <taxon>Fungi</taxon>
        <taxon>Dikarya</taxon>
        <taxon>Ascomycota</taxon>
        <taxon>Pezizomycotina</taxon>
        <taxon>Dothideomycetes</taxon>
        <taxon>Pleosporomycetidae</taxon>
        <taxon>Pleosporales</taxon>
        <taxon>Pleosporineae</taxon>
        <taxon>Pleosporaceae</taxon>
        <taxon>Alternaria</taxon>
        <taxon>Alternaria sect. Alternaria</taxon>
    </lineage>
</organism>
<dbReference type="Proteomes" id="UP000293547">
    <property type="component" value="Unassembled WGS sequence"/>
</dbReference>
<dbReference type="EMBL" id="PDWZ02000001">
    <property type="protein sequence ID" value="KAB2109800.1"/>
    <property type="molecule type" value="Genomic_DNA"/>
</dbReference>
<accession>A0ACB6FZM2</accession>
<reference evidence="1 2" key="1">
    <citation type="journal article" date="2019" name="bioRxiv">
        <title>Genomics, evolutionary history and diagnostics of the Alternaria alternata species group including apple and Asian pear pathotypes.</title>
        <authorList>
            <person name="Armitage A.D."/>
            <person name="Cockerton H.M."/>
            <person name="Sreenivasaprasad S."/>
            <person name="Woodhall J.W."/>
            <person name="Lane C.R."/>
            <person name="Harrison R.J."/>
            <person name="Clarkson J.P."/>
        </authorList>
    </citation>
    <scope>NUCLEOTIDE SEQUENCE [LARGE SCALE GENOMIC DNA]</scope>
    <source>
        <strain evidence="1 2">FERA 650</strain>
    </source>
</reference>
<evidence type="ECO:0000313" key="2">
    <source>
        <dbReference type="Proteomes" id="UP000293547"/>
    </source>
</evidence>
<gene>
    <name evidence="1" type="ORF">AG0111_0g84</name>
</gene>
<proteinExistence type="predicted"/>
<comment type="caution">
    <text evidence="1">The sequence shown here is derived from an EMBL/GenBank/DDBJ whole genome shotgun (WGS) entry which is preliminary data.</text>
</comment>
<name>A0ACB6FZM2_9PLEO</name>
<protein>
    <submittedName>
        <fullName evidence="1">Uncharacterized protein</fullName>
    </submittedName>
</protein>
<sequence length="428" mass="48688">MDWARDNAWLSDQGTDLERIFTYAPGTALAVKIVESNGYHIQIWSLETDDEWDEWLCYEANENHLDHGLYLILARRAGENSGKDPTSQAMSYTEWLGYNSKNTKSMVGLRCAQNFAALGEKQHAKQSSRQADIRKLPFSQNTFKSICQKFRVHSSITKAITRSASPSFSCEKVIMNQAAYVYNCRTSKEWPSDMALSATSYLEKGSTYAILYGCVPDVERSLLRSLNSVRDEACHPLLMSGIFAELELLRHTRQVSLNIIDVESKIFALDFESGDTEGLGRKELEKRNEAKRNTWLDMTYLRNSLITTNVQNEKMSKHAADLSQEFYNPVEHPRQSSEFDELETKLGARSGTSDTLVGDQDYASPIAQKSMDHSDLTFVQRMRQVGKKIEIRLNTIREEYEVKIRDCTMRVDGMAMATQWVTGPDTVV</sequence>
<evidence type="ECO:0000313" key="1">
    <source>
        <dbReference type="EMBL" id="KAB2109800.1"/>
    </source>
</evidence>
<keyword evidence="2" id="KW-1185">Reference proteome</keyword>